<evidence type="ECO:0000313" key="1">
    <source>
        <dbReference type="EMBL" id="CAD8069617.1"/>
    </source>
</evidence>
<dbReference type="AlphaFoldDB" id="A0A8S1LPD3"/>
<gene>
    <name evidence="1" type="ORF">PSON_ATCC_30995.1.T0250372</name>
</gene>
<evidence type="ECO:0000313" key="2">
    <source>
        <dbReference type="Proteomes" id="UP000692954"/>
    </source>
</evidence>
<comment type="caution">
    <text evidence="1">The sequence shown here is derived from an EMBL/GenBank/DDBJ whole genome shotgun (WGS) entry which is preliminary data.</text>
</comment>
<protein>
    <submittedName>
        <fullName evidence="1">Uncharacterized protein</fullName>
    </submittedName>
</protein>
<dbReference type="Proteomes" id="UP000692954">
    <property type="component" value="Unassembled WGS sequence"/>
</dbReference>
<sequence>MIFELLEPQQVELIQKETPDPNGVGLQKINQICTPIVQFPELIFAAIQAPSLNRNTPKLKGDSFLLETSQCQGSYNTFQFNKVFKFKVAKLDQKNNVCQKPTHILFQDLTIEPCIGQ</sequence>
<name>A0A8S1LPD3_9CILI</name>
<accession>A0A8S1LPD3</accession>
<keyword evidence="2" id="KW-1185">Reference proteome</keyword>
<dbReference type="EMBL" id="CAJJDN010000025">
    <property type="protein sequence ID" value="CAD8069617.1"/>
    <property type="molecule type" value="Genomic_DNA"/>
</dbReference>
<reference evidence="1" key="1">
    <citation type="submission" date="2021-01" db="EMBL/GenBank/DDBJ databases">
        <authorList>
            <consortium name="Genoscope - CEA"/>
            <person name="William W."/>
        </authorList>
    </citation>
    <scope>NUCLEOTIDE SEQUENCE</scope>
</reference>
<proteinExistence type="predicted"/>
<organism evidence="1 2">
    <name type="scientific">Paramecium sonneborni</name>
    <dbReference type="NCBI Taxonomy" id="65129"/>
    <lineage>
        <taxon>Eukaryota</taxon>
        <taxon>Sar</taxon>
        <taxon>Alveolata</taxon>
        <taxon>Ciliophora</taxon>
        <taxon>Intramacronucleata</taxon>
        <taxon>Oligohymenophorea</taxon>
        <taxon>Peniculida</taxon>
        <taxon>Parameciidae</taxon>
        <taxon>Paramecium</taxon>
    </lineage>
</organism>